<reference evidence="13" key="1">
    <citation type="journal article" date="2020" name="Stud. Mycol.">
        <title>101 Dothideomycetes genomes: a test case for predicting lifestyles and emergence of pathogens.</title>
        <authorList>
            <person name="Haridas S."/>
            <person name="Albert R."/>
            <person name="Binder M."/>
            <person name="Bloem J."/>
            <person name="Labutti K."/>
            <person name="Salamov A."/>
            <person name="Andreopoulos B."/>
            <person name="Baker S."/>
            <person name="Barry K."/>
            <person name="Bills G."/>
            <person name="Bluhm B."/>
            <person name="Cannon C."/>
            <person name="Castanera R."/>
            <person name="Culley D."/>
            <person name="Daum C."/>
            <person name="Ezra D."/>
            <person name="Gonzalez J."/>
            <person name="Henrissat B."/>
            <person name="Kuo A."/>
            <person name="Liang C."/>
            <person name="Lipzen A."/>
            <person name="Lutzoni F."/>
            <person name="Magnuson J."/>
            <person name="Mondo S."/>
            <person name="Nolan M."/>
            <person name="Ohm R."/>
            <person name="Pangilinan J."/>
            <person name="Park H.-J."/>
            <person name="Ramirez L."/>
            <person name="Alfaro M."/>
            <person name="Sun H."/>
            <person name="Tritt A."/>
            <person name="Yoshinaga Y."/>
            <person name="Zwiers L.-H."/>
            <person name="Turgeon B."/>
            <person name="Goodwin S."/>
            <person name="Spatafora J."/>
            <person name="Crous P."/>
            <person name="Grigoriev I."/>
        </authorList>
    </citation>
    <scope>NUCLEOTIDE SEQUENCE</scope>
    <source>
        <strain evidence="13">CBS 113389</strain>
    </source>
</reference>
<dbReference type="Gene3D" id="2.40.50.430">
    <property type="match status" value="1"/>
</dbReference>
<evidence type="ECO:0000256" key="4">
    <source>
        <dbReference type="ARBA" id="ARBA00022679"/>
    </source>
</evidence>
<keyword evidence="4" id="KW-0808">Transferase</keyword>
<keyword evidence="5" id="KW-0548">Nucleotidyltransferase</keyword>
<name>A0A6A6PLN2_9PEZI</name>
<dbReference type="FunFam" id="2.40.50.430:FF:000002">
    <property type="entry name" value="DNA polymerase delta subunit"/>
    <property type="match status" value="1"/>
</dbReference>
<evidence type="ECO:0000259" key="11">
    <source>
        <dbReference type="Pfam" id="PF04042"/>
    </source>
</evidence>
<keyword evidence="6" id="KW-0235">DNA replication</keyword>
<dbReference type="PANTHER" id="PTHR10416">
    <property type="entry name" value="DNA POLYMERASE DELTA SUBUNIT 2"/>
    <property type="match status" value="1"/>
</dbReference>
<dbReference type="InterPro" id="IPR024826">
    <property type="entry name" value="DNA_pol_delta/II_ssu"/>
</dbReference>
<dbReference type="Pfam" id="PF04042">
    <property type="entry name" value="DNA_pol_E_B"/>
    <property type="match status" value="1"/>
</dbReference>
<dbReference type="InterPro" id="IPR040663">
    <property type="entry name" value="DNA_pol_D_N"/>
</dbReference>
<protein>
    <recommendedName>
        <fullName evidence="3">DNA-directed DNA polymerase</fullName>
        <ecNumber evidence="3">2.7.7.7</ecNumber>
    </recommendedName>
</protein>
<dbReference type="GeneID" id="54475347"/>
<dbReference type="GO" id="GO:0003887">
    <property type="term" value="F:DNA-directed DNA polymerase activity"/>
    <property type="evidence" value="ECO:0007669"/>
    <property type="project" value="UniProtKB-KW"/>
</dbReference>
<sequence>MAIQNGDSDGALLSKPSDQEYPSLNRIPANYNPLTNYNLPKNRHYTQQYADMYFARLAQLKPAVEQVAAEAWQDFEIAGERARRVDRVLDVRQGELCWVIGTCYMEMPLKPNVLDDIGKEHWIAAPPARQKYTEGGEGDQVMLEDESGRLRLTGGALRSVLLVTGAIVAVIGTENKDGDFEVLDVRVADLPRQPPRWERDDGDTAVRGKSVSKPRPSGGKVAIVSGLSFSGDVGDTLPLELLSEWLLGESAGPDDQQDTSTISRLIIAGNSIAHGCPIPSREEVAAAALKSRGQKKYGYDSASYNAAPTARFDTWLANLLPSIPITLLPGESDPTATSLPQQAIHAAMFPHSRAYMQPPAVDHSSTEQERSWFTSTTNPTEFDLQGWRFLTIGGQTLNDVYKYLSTNDRLEMMEAMLRWRLTAPTAPDTLTCYPFQDGDAFVLKECPHVYVAGCQPKFETGVIEGPQGQMVRLLAVPSFRETGEVVVVDLESLGVEVVKFEVWEGG</sequence>
<dbReference type="EMBL" id="MU001639">
    <property type="protein sequence ID" value="KAF2480564.1"/>
    <property type="molecule type" value="Genomic_DNA"/>
</dbReference>
<proteinExistence type="inferred from homology"/>
<dbReference type="AlphaFoldDB" id="A0A6A6PLN2"/>
<evidence type="ECO:0000256" key="7">
    <source>
        <dbReference type="ARBA" id="ARBA00022932"/>
    </source>
</evidence>
<gene>
    <name evidence="13" type="ORF">BDY17DRAFT_302019</name>
</gene>
<dbReference type="Proteomes" id="UP000799767">
    <property type="component" value="Unassembled WGS sequence"/>
</dbReference>
<evidence type="ECO:0000259" key="12">
    <source>
        <dbReference type="Pfam" id="PF18018"/>
    </source>
</evidence>
<evidence type="ECO:0000256" key="2">
    <source>
        <dbReference type="ARBA" id="ARBA00006035"/>
    </source>
</evidence>
<dbReference type="OrthoDB" id="3763at2759"/>
<dbReference type="RefSeq" id="XP_033587134.1">
    <property type="nucleotide sequence ID" value="XM_033734345.1"/>
</dbReference>
<dbReference type="InterPro" id="IPR007185">
    <property type="entry name" value="DNA_pol_a/d/e_bsu"/>
</dbReference>
<dbReference type="InterPro" id="IPR041863">
    <property type="entry name" value="PolD2_C"/>
</dbReference>
<evidence type="ECO:0000256" key="3">
    <source>
        <dbReference type="ARBA" id="ARBA00012417"/>
    </source>
</evidence>
<evidence type="ECO:0000256" key="10">
    <source>
        <dbReference type="SAM" id="MobiDB-lite"/>
    </source>
</evidence>
<feature type="region of interest" description="Disordered" evidence="10">
    <location>
        <begin position="1"/>
        <end position="25"/>
    </location>
</feature>
<comment type="similarity">
    <text evidence="2">Belongs to the DNA polymerase delta/II small subunit family.</text>
</comment>
<dbReference type="Gene3D" id="3.60.21.50">
    <property type="match status" value="1"/>
</dbReference>
<feature type="region of interest" description="Disordered" evidence="10">
    <location>
        <begin position="193"/>
        <end position="214"/>
    </location>
</feature>
<dbReference type="PANTHER" id="PTHR10416:SF0">
    <property type="entry name" value="DNA POLYMERASE DELTA SUBUNIT 2"/>
    <property type="match status" value="1"/>
</dbReference>
<comment type="subcellular location">
    <subcellularLocation>
        <location evidence="1">Nucleus</location>
    </subcellularLocation>
</comment>
<evidence type="ECO:0000256" key="6">
    <source>
        <dbReference type="ARBA" id="ARBA00022705"/>
    </source>
</evidence>
<feature type="domain" description="DNA polymerase delta subunit OB-fold" evidence="12">
    <location>
        <begin position="48"/>
        <end position="185"/>
    </location>
</feature>
<keyword evidence="14" id="KW-1185">Reference proteome</keyword>
<keyword evidence="7" id="KW-0239">DNA-directed DNA polymerase</keyword>
<evidence type="ECO:0000256" key="8">
    <source>
        <dbReference type="ARBA" id="ARBA00023242"/>
    </source>
</evidence>
<accession>A0A6A6PLN2</accession>
<feature type="compositionally biased region" description="Basic and acidic residues" evidence="10">
    <location>
        <begin position="193"/>
        <end position="206"/>
    </location>
</feature>
<dbReference type="GO" id="GO:0043625">
    <property type="term" value="C:delta DNA polymerase complex"/>
    <property type="evidence" value="ECO:0007669"/>
    <property type="project" value="TreeGrafter"/>
</dbReference>
<evidence type="ECO:0000256" key="5">
    <source>
        <dbReference type="ARBA" id="ARBA00022695"/>
    </source>
</evidence>
<dbReference type="CDD" id="cd07387">
    <property type="entry name" value="MPP_PolD2_C"/>
    <property type="match status" value="1"/>
</dbReference>
<organism evidence="13 14">
    <name type="scientific">Neohortaea acidophila</name>
    <dbReference type="NCBI Taxonomy" id="245834"/>
    <lineage>
        <taxon>Eukaryota</taxon>
        <taxon>Fungi</taxon>
        <taxon>Dikarya</taxon>
        <taxon>Ascomycota</taxon>
        <taxon>Pezizomycotina</taxon>
        <taxon>Dothideomycetes</taxon>
        <taxon>Dothideomycetidae</taxon>
        <taxon>Mycosphaerellales</taxon>
        <taxon>Teratosphaeriaceae</taxon>
        <taxon>Neohortaea</taxon>
    </lineage>
</organism>
<evidence type="ECO:0000313" key="13">
    <source>
        <dbReference type="EMBL" id="KAF2480564.1"/>
    </source>
</evidence>
<comment type="catalytic activity">
    <reaction evidence="9">
        <text>DNA(n) + a 2'-deoxyribonucleoside 5'-triphosphate = DNA(n+1) + diphosphate</text>
        <dbReference type="Rhea" id="RHEA:22508"/>
        <dbReference type="Rhea" id="RHEA-COMP:17339"/>
        <dbReference type="Rhea" id="RHEA-COMP:17340"/>
        <dbReference type="ChEBI" id="CHEBI:33019"/>
        <dbReference type="ChEBI" id="CHEBI:61560"/>
        <dbReference type="ChEBI" id="CHEBI:173112"/>
        <dbReference type="EC" id="2.7.7.7"/>
    </reaction>
</comment>
<dbReference type="Pfam" id="PF18018">
    <property type="entry name" value="DNA_pol_D_N"/>
    <property type="match status" value="1"/>
</dbReference>
<dbReference type="GO" id="GO:0003677">
    <property type="term" value="F:DNA binding"/>
    <property type="evidence" value="ECO:0007669"/>
    <property type="project" value="InterPro"/>
</dbReference>
<evidence type="ECO:0000256" key="9">
    <source>
        <dbReference type="ARBA" id="ARBA00049244"/>
    </source>
</evidence>
<dbReference type="EC" id="2.7.7.7" evidence="3"/>
<dbReference type="GO" id="GO:0006281">
    <property type="term" value="P:DNA repair"/>
    <property type="evidence" value="ECO:0007669"/>
    <property type="project" value="UniProtKB-ARBA"/>
</dbReference>
<dbReference type="GO" id="GO:0006273">
    <property type="term" value="P:lagging strand elongation"/>
    <property type="evidence" value="ECO:0007669"/>
    <property type="project" value="UniProtKB-ARBA"/>
</dbReference>
<feature type="domain" description="DNA polymerase alpha/delta/epsilon subunit B" evidence="11">
    <location>
        <begin position="221"/>
        <end position="459"/>
    </location>
</feature>
<keyword evidence="8" id="KW-0539">Nucleus</keyword>
<evidence type="ECO:0000313" key="14">
    <source>
        <dbReference type="Proteomes" id="UP000799767"/>
    </source>
</evidence>
<evidence type="ECO:0000256" key="1">
    <source>
        <dbReference type="ARBA" id="ARBA00004123"/>
    </source>
</evidence>